<keyword evidence="1" id="KW-0732">Signal</keyword>
<organism evidence="2 3">
    <name type="scientific">Syphacia muris</name>
    <dbReference type="NCBI Taxonomy" id="451379"/>
    <lineage>
        <taxon>Eukaryota</taxon>
        <taxon>Metazoa</taxon>
        <taxon>Ecdysozoa</taxon>
        <taxon>Nematoda</taxon>
        <taxon>Chromadorea</taxon>
        <taxon>Rhabditida</taxon>
        <taxon>Spirurina</taxon>
        <taxon>Oxyuridomorpha</taxon>
        <taxon>Oxyuroidea</taxon>
        <taxon>Oxyuridae</taxon>
        <taxon>Syphacia</taxon>
    </lineage>
</organism>
<evidence type="ECO:0000313" key="3">
    <source>
        <dbReference type="WBParaSite" id="SMUV_0000178701-mRNA-1"/>
    </source>
</evidence>
<dbReference type="Proteomes" id="UP000046393">
    <property type="component" value="Unplaced"/>
</dbReference>
<sequence>MLLGAVVFLSILELYNGFAEGGKIDCLLKVTNSSFRVFDKRLNCPEIKILNKLPGGYPLTSLRKDIGSSDNSFTCVIMMPIQTKTRYFVKDNVNYCKRINASAYVVNNLEDSLLLAEMLFYAAEQMDIQITFQVVQPTAEVVAANTSRTPRTGCYMHTAVNQNRTVFLRGDTDAEFGNSMFCYRKISMSEVPGLGYFSSTGRVEAVTRRSGRLRRC</sequence>
<protein>
    <submittedName>
        <fullName evidence="3">ANF_receptor domain-containing protein</fullName>
    </submittedName>
</protein>
<proteinExistence type="predicted"/>
<feature type="signal peptide" evidence="1">
    <location>
        <begin position="1"/>
        <end position="21"/>
    </location>
</feature>
<accession>A0A0N5ACB1</accession>
<keyword evidence="2" id="KW-1185">Reference proteome</keyword>
<name>A0A0N5ACB1_9BILA</name>
<feature type="chain" id="PRO_5005892934" evidence="1">
    <location>
        <begin position="22"/>
        <end position="216"/>
    </location>
</feature>
<dbReference type="AlphaFoldDB" id="A0A0N5ACB1"/>
<evidence type="ECO:0000313" key="2">
    <source>
        <dbReference type="Proteomes" id="UP000046393"/>
    </source>
</evidence>
<reference evidence="3" key="1">
    <citation type="submission" date="2017-02" db="UniProtKB">
        <authorList>
            <consortium name="WormBaseParasite"/>
        </authorList>
    </citation>
    <scope>IDENTIFICATION</scope>
</reference>
<dbReference type="WBParaSite" id="SMUV_0000178701-mRNA-1">
    <property type="protein sequence ID" value="SMUV_0000178701-mRNA-1"/>
    <property type="gene ID" value="SMUV_0000178701"/>
</dbReference>
<evidence type="ECO:0000256" key="1">
    <source>
        <dbReference type="SAM" id="SignalP"/>
    </source>
</evidence>